<comment type="caution">
    <text evidence="1">The sequence shown here is derived from an EMBL/GenBank/DDBJ whole genome shotgun (WGS) entry which is preliminary data.</text>
</comment>
<gene>
    <name evidence="1" type="ORF">H5410_057247</name>
</gene>
<keyword evidence="2" id="KW-1185">Reference proteome</keyword>
<evidence type="ECO:0000313" key="1">
    <source>
        <dbReference type="EMBL" id="KAG5577113.1"/>
    </source>
</evidence>
<sequence length="77" mass="8455">MELLDTGISIDLPQLILQHMVRVSQQDKKGQVLPHGIWMGVVLAHLQRLGDALAAKNVENEALRVAHQDAITMLHGA</sequence>
<reference evidence="1 2" key="1">
    <citation type="submission" date="2020-09" db="EMBL/GenBank/DDBJ databases">
        <title>De no assembly of potato wild relative species, Solanum commersonii.</title>
        <authorList>
            <person name="Cho K."/>
        </authorList>
    </citation>
    <scope>NUCLEOTIDE SEQUENCE [LARGE SCALE GENOMIC DNA]</scope>
    <source>
        <strain evidence="1">LZ3.2</strain>
        <tissue evidence="1">Leaf</tissue>
    </source>
</reference>
<dbReference type="AlphaFoldDB" id="A0A9J5WMG8"/>
<dbReference type="OrthoDB" id="1300216at2759"/>
<proteinExistence type="predicted"/>
<evidence type="ECO:0000313" key="2">
    <source>
        <dbReference type="Proteomes" id="UP000824120"/>
    </source>
</evidence>
<protein>
    <submittedName>
        <fullName evidence="1">Uncharacterized protein</fullName>
    </submittedName>
</protein>
<dbReference type="Proteomes" id="UP000824120">
    <property type="component" value="Chromosome 11"/>
</dbReference>
<name>A0A9J5WMG8_SOLCO</name>
<organism evidence="1 2">
    <name type="scientific">Solanum commersonii</name>
    <name type="common">Commerson's wild potato</name>
    <name type="synonym">Commerson's nightshade</name>
    <dbReference type="NCBI Taxonomy" id="4109"/>
    <lineage>
        <taxon>Eukaryota</taxon>
        <taxon>Viridiplantae</taxon>
        <taxon>Streptophyta</taxon>
        <taxon>Embryophyta</taxon>
        <taxon>Tracheophyta</taxon>
        <taxon>Spermatophyta</taxon>
        <taxon>Magnoliopsida</taxon>
        <taxon>eudicotyledons</taxon>
        <taxon>Gunneridae</taxon>
        <taxon>Pentapetalae</taxon>
        <taxon>asterids</taxon>
        <taxon>lamiids</taxon>
        <taxon>Solanales</taxon>
        <taxon>Solanaceae</taxon>
        <taxon>Solanoideae</taxon>
        <taxon>Solaneae</taxon>
        <taxon>Solanum</taxon>
    </lineage>
</organism>
<accession>A0A9J5WMG8</accession>
<dbReference type="EMBL" id="JACXVP010000011">
    <property type="protein sequence ID" value="KAG5577113.1"/>
    <property type="molecule type" value="Genomic_DNA"/>
</dbReference>